<gene>
    <name evidence="1" type="ORF">E3O23_03140</name>
</gene>
<dbReference type="AlphaFoldDB" id="A0A4R8UJT0"/>
<proteinExistence type="predicted"/>
<dbReference type="EMBL" id="SOEZ01000015">
    <property type="protein sequence ID" value="TFB55027.1"/>
    <property type="molecule type" value="Genomic_DNA"/>
</dbReference>
<sequence>MRQQIIVAQAINAVCRHVPGVPRVTALVDNWLMAGPTGATKLCDTVEELWTAIIDGSVDPNVPALSEALKAYSADPLNTGLAAQVTELGLALAEGHAHRHRAGHPPPP</sequence>
<reference evidence="1 2" key="1">
    <citation type="submission" date="2019-03" db="EMBL/GenBank/DDBJ databases">
        <title>Genomics of glacier-inhabiting Cryobacterium strains.</title>
        <authorList>
            <person name="Liu Q."/>
            <person name="Xin Y.-H."/>
        </authorList>
    </citation>
    <scope>NUCLEOTIDE SEQUENCE [LARGE SCALE GENOMIC DNA]</scope>
    <source>
        <strain evidence="1 2">Sr47</strain>
    </source>
</reference>
<accession>A0A4R8UJT0</accession>
<name>A0A4R8UJT0_9MICO</name>
<dbReference type="Proteomes" id="UP000297866">
    <property type="component" value="Unassembled WGS sequence"/>
</dbReference>
<protein>
    <submittedName>
        <fullName evidence="1">Uncharacterized protein</fullName>
    </submittedName>
</protein>
<keyword evidence="2" id="KW-1185">Reference proteome</keyword>
<evidence type="ECO:0000313" key="2">
    <source>
        <dbReference type="Proteomes" id="UP000297866"/>
    </source>
</evidence>
<dbReference type="OrthoDB" id="4946611at2"/>
<organism evidence="1 2">
    <name type="scientific">Cryobacterium tagatosivorans</name>
    <dbReference type="NCBI Taxonomy" id="1259199"/>
    <lineage>
        <taxon>Bacteria</taxon>
        <taxon>Bacillati</taxon>
        <taxon>Actinomycetota</taxon>
        <taxon>Actinomycetes</taxon>
        <taxon>Micrococcales</taxon>
        <taxon>Microbacteriaceae</taxon>
        <taxon>Cryobacterium</taxon>
    </lineage>
</organism>
<dbReference type="RefSeq" id="WP_134488096.1">
    <property type="nucleotide sequence ID" value="NZ_SOEZ01000015.1"/>
</dbReference>
<evidence type="ECO:0000313" key="1">
    <source>
        <dbReference type="EMBL" id="TFB55027.1"/>
    </source>
</evidence>
<comment type="caution">
    <text evidence="1">The sequence shown here is derived from an EMBL/GenBank/DDBJ whole genome shotgun (WGS) entry which is preliminary data.</text>
</comment>